<proteinExistence type="predicted"/>
<dbReference type="Proteomes" id="UP000269903">
    <property type="component" value="Chromosome"/>
</dbReference>
<evidence type="ECO:0000313" key="1">
    <source>
        <dbReference type="EMBL" id="VEF05164.1"/>
    </source>
</evidence>
<evidence type="ECO:0000313" key="2">
    <source>
        <dbReference type="Proteomes" id="UP000269903"/>
    </source>
</evidence>
<name>A0A2X3V5E2_STRSZ</name>
<organism evidence="1 2">
    <name type="scientific">Streptococcus equi subsp. zooepidemicus</name>
    <dbReference type="NCBI Taxonomy" id="40041"/>
    <lineage>
        <taxon>Bacteria</taxon>
        <taxon>Bacillati</taxon>
        <taxon>Bacillota</taxon>
        <taxon>Bacilli</taxon>
        <taxon>Lactobacillales</taxon>
        <taxon>Streptococcaceae</taxon>
        <taxon>Streptococcus</taxon>
    </lineage>
</organism>
<dbReference type="AlphaFoldDB" id="A0A2X3V5E2"/>
<accession>A0A2X3V5E2</accession>
<protein>
    <submittedName>
        <fullName evidence="1">Membrane protein</fullName>
    </submittedName>
</protein>
<reference evidence="1 2" key="1">
    <citation type="submission" date="2018-12" db="EMBL/GenBank/DDBJ databases">
        <authorList>
            <consortium name="Pathogen Informatics"/>
        </authorList>
    </citation>
    <scope>NUCLEOTIDE SEQUENCE [LARGE SCALE GENOMIC DNA]</scope>
    <source>
        <strain evidence="1 2">NCTC6180</strain>
    </source>
</reference>
<sequence>MLNKMKRLHYLMIFRLLTGQLPAIGLMAVLLSKDIHRLSFGSLISFAIFAVSTVASNYYFSREIAIEQLKEQTRPNLLLTQILFIVVFMIIGIVSIYCGLSTSEFYKQVIAVICSFISFVTMGLMIWGIRYAKAYRR</sequence>
<dbReference type="RefSeq" id="WP_043039266.1">
    <property type="nucleotide sequence ID" value="NZ_JAHLGS010000001.1"/>
</dbReference>
<dbReference type="EMBL" id="LR134317">
    <property type="protein sequence ID" value="VEF05164.1"/>
    <property type="molecule type" value="Genomic_DNA"/>
</dbReference>
<gene>
    <name evidence="1" type="ORF">NCTC6180_00209</name>
</gene>
<dbReference type="STRING" id="1051072.SeseC_02040"/>